<sequence>MAELLSVQVHVPITKGEDGRLLEKKPPPSNFSRLKKVENSALDTPKLSYLSKKRKPVDLEFKGLTYSVSEGRKKAQVTGLRQCTVCCRKVHVYLSISVIPSLNINTPLLAFNGSSEEVLAYN</sequence>
<evidence type="ECO:0000313" key="1">
    <source>
        <dbReference type="EMBL" id="KAK2146990.1"/>
    </source>
</evidence>
<comment type="caution">
    <text evidence="1">The sequence shown here is derived from an EMBL/GenBank/DDBJ whole genome shotgun (WGS) entry which is preliminary data.</text>
</comment>
<dbReference type="EMBL" id="JAODUP010000575">
    <property type="protein sequence ID" value="KAK2146990.1"/>
    <property type="molecule type" value="Genomic_DNA"/>
</dbReference>
<name>A0AAD9J7B3_9ANNE</name>
<accession>A0AAD9J7B3</accession>
<gene>
    <name evidence="1" type="ORF">LSH36_575g02053</name>
</gene>
<proteinExistence type="predicted"/>
<evidence type="ECO:0000313" key="2">
    <source>
        <dbReference type="Proteomes" id="UP001208570"/>
    </source>
</evidence>
<keyword evidence="2" id="KW-1185">Reference proteome</keyword>
<dbReference type="Proteomes" id="UP001208570">
    <property type="component" value="Unassembled WGS sequence"/>
</dbReference>
<organism evidence="1 2">
    <name type="scientific">Paralvinella palmiformis</name>
    <dbReference type="NCBI Taxonomy" id="53620"/>
    <lineage>
        <taxon>Eukaryota</taxon>
        <taxon>Metazoa</taxon>
        <taxon>Spiralia</taxon>
        <taxon>Lophotrochozoa</taxon>
        <taxon>Annelida</taxon>
        <taxon>Polychaeta</taxon>
        <taxon>Sedentaria</taxon>
        <taxon>Canalipalpata</taxon>
        <taxon>Terebellida</taxon>
        <taxon>Terebelliformia</taxon>
        <taxon>Alvinellidae</taxon>
        <taxon>Paralvinella</taxon>
    </lineage>
</organism>
<reference evidence="1" key="1">
    <citation type="journal article" date="2023" name="Mol. Biol. Evol.">
        <title>Third-Generation Sequencing Reveals the Adaptive Role of the Epigenome in Three Deep-Sea Polychaetes.</title>
        <authorList>
            <person name="Perez M."/>
            <person name="Aroh O."/>
            <person name="Sun Y."/>
            <person name="Lan Y."/>
            <person name="Juniper S.K."/>
            <person name="Young C.R."/>
            <person name="Angers B."/>
            <person name="Qian P.Y."/>
        </authorList>
    </citation>
    <scope>NUCLEOTIDE SEQUENCE</scope>
    <source>
        <strain evidence="1">P08H-3</strain>
    </source>
</reference>
<protein>
    <submittedName>
        <fullName evidence="1">Uncharacterized protein</fullName>
    </submittedName>
</protein>
<dbReference type="AlphaFoldDB" id="A0AAD9J7B3"/>